<dbReference type="EMBL" id="LBPY01000023">
    <property type="protein sequence ID" value="KKP65609.1"/>
    <property type="molecule type" value="Genomic_DNA"/>
</dbReference>
<gene>
    <name evidence="2" type="ORF">UR64_C0023G0004</name>
</gene>
<protein>
    <submittedName>
        <fullName evidence="2">Uncharacterized protein</fullName>
    </submittedName>
</protein>
<proteinExistence type="predicted"/>
<reference evidence="2 3" key="1">
    <citation type="journal article" date="2015" name="Nature">
        <title>rRNA introns, odd ribosomes, and small enigmatic genomes across a large radiation of phyla.</title>
        <authorList>
            <person name="Brown C.T."/>
            <person name="Hug L.A."/>
            <person name="Thomas B.C."/>
            <person name="Sharon I."/>
            <person name="Castelle C.J."/>
            <person name="Singh A."/>
            <person name="Wilkins M.J."/>
            <person name="Williams K.H."/>
            <person name="Banfield J.F."/>
        </authorList>
    </citation>
    <scope>NUCLEOTIDE SEQUENCE [LARGE SCALE GENOMIC DNA]</scope>
</reference>
<evidence type="ECO:0000313" key="3">
    <source>
        <dbReference type="Proteomes" id="UP000034952"/>
    </source>
</evidence>
<dbReference type="AlphaFoldDB" id="A0A0G0B8D9"/>
<feature type="region of interest" description="Disordered" evidence="1">
    <location>
        <begin position="26"/>
        <end position="52"/>
    </location>
</feature>
<dbReference type="Proteomes" id="UP000034952">
    <property type="component" value="Unassembled WGS sequence"/>
</dbReference>
<name>A0A0G0B8D9_9BACT</name>
<sequence>MITLKTFPDDGKNRTSSITLLTITTKTKKSDKPETAVIKKKRRKPRTDPTKR</sequence>
<organism evidence="2 3">
    <name type="scientific">Candidatus Nomurabacteria bacterium GW2011_GWE1_35_16</name>
    <dbReference type="NCBI Taxonomy" id="1618761"/>
    <lineage>
        <taxon>Bacteria</taxon>
        <taxon>Candidatus Nomuraibacteriota</taxon>
    </lineage>
</organism>
<comment type="caution">
    <text evidence="2">The sequence shown here is derived from an EMBL/GenBank/DDBJ whole genome shotgun (WGS) entry which is preliminary data.</text>
</comment>
<accession>A0A0G0B8D9</accession>
<evidence type="ECO:0000256" key="1">
    <source>
        <dbReference type="SAM" id="MobiDB-lite"/>
    </source>
</evidence>
<evidence type="ECO:0000313" key="2">
    <source>
        <dbReference type="EMBL" id="KKP65609.1"/>
    </source>
</evidence>